<comment type="caution">
    <text evidence="7">Lacks conserved residue(s) required for the propagation of feature annotation.</text>
</comment>
<proteinExistence type="inferred from homology"/>
<keyword evidence="7" id="KW-0813">Transport</keyword>
<keyword evidence="6 7" id="KW-0472">Membrane</keyword>
<dbReference type="InterPro" id="IPR004681">
    <property type="entry name" value="TRAP_DctM"/>
</dbReference>
<comment type="similarity">
    <text evidence="7">Belongs to the TRAP transporter large permease family.</text>
</comment>
<evidence type="ECO:0000256" key="7">
    <source>
        <dbReference type="RuleBase" id="RU369079"/>
    </source>
</evidence>
<dbReference type="NCBIfam" id="TIGR00786">
    <property type="entry name" value="dctM"/>
    <property type="match status" value="1"/>
</dbReference>
<evidence type="ECO:0000256" key="5">
    <source>
        <dbReference type="ARBA" id="ARBA00022989"/>
    </source>
</evidence>
<feature type="transmembrane region" description="Helical" evidence="7">
    <location>
        <begin position="272"/>
        <end position="293"/>
    </location>
</feature>
<evidence type="ECO:0000256" key="2">
    <source>
        <dbReference type="ARBA" id="ARBA00022475"/>
    </source>
</evidence>
<organism evidence="9 10">
    <name type="scientific">Hansschlegelia zhihuaiae</name>
    <dbReference type="NCBI Taxonomy" id="405005"/>
    <lineage>
        <taxon>Bacteria</taxon>
        <taxon>Pseudomonadati</taxon>
        <taxon>Pseudomonadota</taxon>
        <taxon>Alphaproteobacteria</taxon>
        <taxon>Hyphomicrobiales</taxon>
        <taxon>Methylopilaceae</taxon>
        <taxon>Hansschlegelia</taxon>
    </lineage>
</organism>
<feature type="transmembrane region" description="Helical" evidence="7">
    <location>
        <begin position="397"/>
        <end position="418"/>
    </location>
</feature>
<keyword evidence="4 7" id="KW-0812">Transmembrane</keyword>
<feature type="transmembrane region" description="Helical" evidence="7">
    <location>
        <begin position="305"/>
        <end position="327"/>
    </location>
</feature>
<dbReference type="Pfam" id="PF06808">
    <property type="entry name" value="DctM"/>
    <property type="match status" value="1"/>
</dbReference>
<evidence type="ECO:0000256" key="3">
    <source>
        <dbReference type="ARBA" id="ARBA00022519"/>
    </source>
</evidence>
<dbReference type="InterPro" id="IPR010656">
    <property type="entry name" value="DctM"/>
</dbReference>
<dbReference type="EMBL" id="RYFI01000001">
    <property type="protein sequence ID" value="RXF75626.1"/>
    <property type="molecule type" value="Genomic_DNA"/>
</dbReference>
<comment type="subcellular location">
    <subcellularLocation>
        <location evidence="1 7">Cell inner membrane</location>
        <topology evidence="1 7">Multi-pass membrane protein</topology>
    </subcellularLocation>
</comment>
<feature type="transmembrane region" description="Helical" evidence="7">
    <location>
        <begin position="133"/>
        <end position="158"/>
    </location>
</feature>
<keyword evidence="3 7" id="KW-0997">Cell inner membrane</keyword>
<feature type="transmembrane region" description="Helical" evidence="7">
    <location>
        <begin position="213"/>
        <end position="235"/>
    </location>
</feature>
<feature type="transmembrane region" description="Helical" evidence="7">
    <location>
        <begin position="58"/>
        <end position="78"/>
    </location>
</feature>
<keyword evidence="2" id="KW-1003">Cell membrane</keyword>
<feature type="transmembrane region" description="Helical" evidence="7">
    <location>
        <begin position="170"/>
        <end position="192"/>
    </location>
</feature>
<feature type="transmembrane region" description="Helical" evidence="7">
    <location>
        <begin position="334"/>
        <end position="353"/>
    </location>
</feature>
<evidence type="ECO:0000256" key="6">
    <source>
        <dbReference type="ARBA" id="ARBA00023136"/>
    </source>
</evidence>
<comment type="caution">
    <text evidence="9">The sequence shown here is derived from an EMBL/GenBank/DDBJ whole genome shotgun (WGS) entry which is preliminary data.</text>
</comment>
<keyword evidence="5 7" id="KW-1133">Transmembrane helix</keyword>
<evidence type="ECO:0000259" key="8">
    <source>
        <dbReference type="Pfam" id="PF06808"/>
    </source>
</evidence>
<comment type="function">
    <text evidence="7">Part of the tripartite ATP-independent periplasmic (TRAP) transport system.</text>
</comment>
<dbReference type="OrthoDB" id="7374726at2"/>
<comment type="subunit">
    <text evidence="7">The complex comprises the extracytoplasmic solute receptor protein and the two transmembrane proteins.</text>
</comment>
<protein>
    <recommendedName>
        <fullName evidence="7">TRAP transporter large permease protein</fullName>
    </recommendedName>
</protein>
<evidence type="ECO:0000313" key="10">
    <source>
        <dbReference type="Proteomes" id="UP000289708"/>
    </source>
</evidence>
<dbReference type="GO" id="GO:0022857">
    <property type="term" value="F:transmembrane transporter activity"/>
    <property type="evidence" value="ECO:0007669"/>
    <property type="project" value="UniProtKB-UniRule"/>
</dbReference>
<sequence length="428" mass="44796">MTAGVLFGGLVAFLALGVPIAFALGVATLTAVLSAGVNPIVVTQKLVAGLDSFPLMAIPFFLLAAELMTSGALAEVLLRFASMFVGHKRGGLGYTNILTITFFSGISGSALADAAGPGALLIRMMRRSGYPPAYAAALTAAASIVGPIIPPSIVMILYALQDEGVSVLRLFVAGIVPGLMISAAMLGYNMWASRRRDFRSDGPAPTWGDALRAGWRAIPALMLPVLIVVGVHSGAFTPTEASVIAVFYALFCGMVVYRTLTWPMLPQLIARTAFMTAAILLIIAVSSAFAWMLTYTQTPQMLSAWIQGLGLSPIGFLLAVNVFLLAFGIFIEPLPGVLVVAPILAPMAAALNIDPTHFAIVVIVNLNLGMITPPVASLLAVTGMIANVRMADISREIYPMLALQLGVLALITFLPVLSTGLPDLMGAK</sequence>
<dbReference type="PIRSF" id="PIRSF006066">
    <property type="entry name" value="HI0050"/>
    <property type="match status" value="1"/>
</dbReference>
<dbReference type="RefSeq" id="WP_128775805.1">
    <property type="nucleotide sequence ID" value="NZ_RYFI01000001.1"/>
</dbReference>
<feature type="transmembrane region" description="Helical" evidence="7">
    <location>
        <begin position="359"/>
        <end position="385"/>
    </location>
</feature>
<feature type="transmembrane region" description="Helical" evidence="7">
    <location>
        <begin position="241"/>
        <end position="260"/>
    </location>
</feature>
<accession>A0A4Q0MR55</accession>
<reference evidence="9 10" key="1">
    <citation type="submission" date="2018-12" db="EMBL/GenBank/DDBJ databases">
        <title>bacterium Hansschlegelia zhihuaiae S113.</title>
        <authorList>
            <person name="He J."/>
        </authorList>
    </citation>
    <scope>NUCLEOTIDE SEQUENCE [LARGE SCALE GENOMIC DNA]</scope>
    <source>
        <strain evidence="9 10">S 113</strain>
    </source>
</reference>
<gene>
    <name evidence="9" type="ORF">EK403_01965</name>
</gene>
<dbReference type="Proteomes" id="UP000289708">
    <property type="component" value="Unassembled WGS sequence"/>
</dbReference>
<feature type="domain" description="TRAP C4-dicarboxylate transport system permease DctM subunit" evidence="8">
    <location>
        <begin position="7"/>
        <end position="416"/>
    </location>
</feature>
<evidence type="ECO:0000256" key="4">
    <source>
        <dbReference type="ARBA" id="ARBA00022692"/>
    </source>
</evidence>
<evidence type="ECO:0000256" key="1">
    <source>
        <dbReference type="ARBA" id="ARBA00004429"/>
    </source>
</evidence>
<dbReference type="AlphaFoldDB" id="A0A4Q0MR55"/>
<dbReference type="GO" id="GO:0005886">
    <property type="term" value="C:plasma membrane"/>
    <property type="evidence" value="ECO:0007669"/>
    <property type="project" value="UniProtKB-SubCell"/>
</dbReference>
<dbReference type="PANTHER" id="PTHR33362">
    <property type="entry name" value="SIALIC ACID TRAP TRANSPORTER PERMEASE PROTEIN SIAT-RELATED"/>
    <property type="match status" value="1"/>
</dbReference>
<name>A0A4Q0MR55_9HYPH</name>
<evidence type="ECO:0000313" key="9">
    <source>
        <dbReference type="EMBL" id="RXF75626.1"/>
    </source>
</evidence>
<dbReference type="PANTHER" id="PTHR33362:SF2">
    <property type="entry name" value="TRAP TRANSPORTER LARGE PERMEASE PROTEIN"/>
    <property type="match status" value="1"/>
</dbReference>
<keyword evidence="10" id="KW-1185">Reference proteome</keyword>